<dbReference type="WBParaSite" id="nRc.2.0.1.t16086-RA">
    <property type="protein sequence ID" value="nRc.2.0.1.t16086-RA"/>
    <property type="gene ID" value="nRc.2.0.1.g16086"/>
</dbReference>
<dbReference type="AlphaFoldDB" id="A0A915IQJ9"/>
<evidence type="ECO:0000313" key="1">
    <source>
        <dbReference type="Proteomes" id="UP000887565"/>
    </source>
</evidence>
<reference evidence="2" key="1">
    <citation type="submission" date="2022-11" db="UniProtKB">
        <authorList>
            <consortium name="WormBaseParasite"/>
        </authorList>
    </citation>
    <scope>IDENTIFICATION</scope>
</reference>
<protein>
    <submittedName>
        <fullName evidence="2">Uncharacterized protein</fullName>
    </submittedName>
</protein>
<evidence type="ECO:0000313" key="2">
    <source>
        <dbReference type="WBParaSite" id="nRc.2.0.1.t16086-RA"/>
    </source>
</evidence>
<sequence>MASSAAMVNLVPQKMLILRDNCVPAASPPHPPPGYGHDYFNATIHLSKNIKYVRNVNLTGFVEITQIRHIPWSFTDQLQEKSLNTI</sequence>
<name>A0A915IQJ9_ROMCU</name>
<dbReference type="Proteomes" id="UP000887565">
    <property type="component" value="Unplaced"/>
</dbReference>
<proteinExistence type="predicted"/>
<keyword evidence="1" id="KW-1185">Reference proteome</keyword>
<organism evidence="1 2">
    <name type="scientific">Romanomermis culicivorax</name>
    <name type="common">Nematode worm</name>
    <dbReference type="NCBI Taxonomy" id="13658"/>
    <lineage>
        <taxon>Eukaryota</taxon>
        <taxon>Metazoa</taxon>
        <taxon>Ecdysozoa</taxon>
        <taxon>Nematoda</taxon>
        <taxon>Enoplea</taxon>
        <taxon>Dorylaimia</taxon>
        <taxon>Mermithida</taxon>
        <taxon>Mermithoidea</taxon>
        <taxon>Mermithidae</taxon>
        <taxon>Romanomermis</taxon>
    </lineage>
</organism>
<accession>A0A915IQJ9</accession>